<dbReference type="OrthoDB" id="9775455at2"/>
<dbReference type="PANTHER" id="PTHR30332">
    <property type="entry name" value="PROBABLE GENERAL SECRETION PATHWAY PROTEIN D"/>
    <property type="match status" value="1"/>
</dbReference>
<dbReference type="AlphaFoldDB" id="A0A377PX96"/>
<proteinExistence type="inferred from homology"/>
<dbReference type="GO" id="GO:0015627">
    <property type="term" value="C:type II protein secretion system complex"/>
    <property type="evidence" value="ECO:0007669"/>
    <property type="project" value="TreeGrafter"/>
</dbReference>
<evidence type="ECO:0000313" key="7">
    <source>
        <dbReference type="EMBL" id="TLD98913.1"/>
    </source>
</evidence>
<dbReference type="GO" id="GO:0009306">
    <property type="term" value="P:protein secretion"/>
    <property type="evidence" value="ECO:0007669"/>
    <property type="project" value="InterPro"/>
</dbReference>
<sequence>MLAPLILLLFCIGFCFIGVYGSNVQVPDSKLNFQSSMSIDSSQLQHYSIIDDLRKAFNVYSTMNTDLDSYSAYANSLIPFSSSYLDTRFFINIFDENQKKLDIANIQPQDKKNIIKSYLDNLKASKIANTPSLKVIPRDIEPYMDIAMLSPTCRARKFDLAKVETLDSKVILEQLAKECKFSIQYSQDLKKINNTSVIYAKQQSLDFILKMLLRDVFYEIQPHRLIVKGIDMRIFELNYVSSMRMAQSNTDVLFSQEQGGYYSGGYSSYPNSYFGGYGGYSLGGYLPSQNLTQNPLFNYSAIEGNIIKQQLRSQMNNNVTQFGKSGTKVYSLDESNFWTDIESRLNVLLDVKLGDKFTIDKAAGLVSVWTSRAKMEEVSLLLANIESKMNLQVSLDVEILSLTHFSSSNVGIDWQELFRILNPTQSGFSLFGGGGTIFTLQNSTTNLNHLLNFLKTYGSLRSLSNPKIIALNNQPAIISVGSVLRYSQDLVYQSNNANNTIQNTSTQYPSVFAGILLDITPSISGDYVILRINPSITKTKDPNLENVAQALSSPPNLSTNQLSSIVRLRTGQRVVIGGLLSNVNQSTTKSIPKLGEVKGLKNVFGKESRLQRNEELIIIITPQIVD</sequence>
<reference evidence="6 9" key="2">
    <citation type="submission" date="2018-06" db="EMBL/GenBank/DDBJ databases">
        <authorList>
            <consortium name="Pathogen Informatics"/>
            <person name="Doyle S."/>
        </authorList>
    </citation>
    <scope>NUCLEOTIDE SEQUENCE [LARGE SCALE GENOMIC DNA]</scope>
    <source>
        <strain evidence="6 9">NCTC12714</strain>
    </source>
</reference>
<dbReference type="PANTHER" id="PTHR30332:SF24">
    <property type="entry name" value="SECRETIN GSPD-RELATED"/>
    <property type="match status" value="1"/>
</dbReference>
<gene>
    <name evidence="6" type="primary">pulD</name>
    <name evidence="7" type="ORF">LS73_008135</name>
    <name evidence="6" type="ORF">NCTC12714_01941</name>
</gene>
<evidence type="ECO:0000313" key="6">
    <source>
        <dbReference type="EMBL" id="STQ87119.1"/>
    </source>
</evidence>
<protein>
    <submittedName>
        <fullName evidence="7">Pilus assembly protein MshL</fullName>
    </submittedName>
    <submittedName>
        <fullName evidence="6">Pullulanase secretion envelope pulD</fullName>
    </submittedName>
</protein>
<evidence type="ECO:0000256" key="1">
    <source>
        <dbReference type="ARBA" id="ARBA00004370"/>
    </source>
</evidence>
<feature type="domain" description="Type II/III secretion system secretin-like" evidence="5">
    <location>
        <begin position="454"/>
        <end position="626"/>
    </location>
</feature>
<dbReference type="GO" id="GO:0016020">
    <property type="term" value="C:membrane"/>
    <property type="evidence" value="ECO:0007669"/>
    <property type="project" value="UniProtKB-SubCell"/>
</dbReference>
<dbReference type="Pfam" id="PF00263">
    <property type="entry name" value="Secretin"/>
    <property type="match status" value="1"/>
</dbReference>
<dbReference type="RefSeq" id="WP_052089944.1">
    <property type="nucleotide sequence ID" value="NZ_FZML01000026.1"/>
</dbReference>
<dbReference type="InterPro" id="IPR004846">
    <property type="entry name" value="T2SS/T3SS_dom"/>
</dbReference>
<dbReference type="Proteomes" id="UP000255139">
    <property type="component" value="Unassembled WGS sequence"/>
</dbReference>
<dbReference type="Proteomes" id="UP000029922">
    <property type="component" value="Unassembled WGS sequence"/>
</dbReference>
<dbReference type="EMBL" id="JRPD02000022">
    <property type="protein sequence ID" value="TLD98913.1"/>
    <property type="molecule type" value="Genomic_DNA"/>
</dbReference>
<name>A0A377PX96_9HELI</name>
<dbReference type="InterPro" id="IPR050810">
    <property type="entry name" value="Bact_Secretion_Sys_Channel"/>
</dbReference>
<accession>A0A377PX96</accession>
<reference evidence="7 8" key="1">
    <citation type="journal article" date="2014" name="Genome Announc.">
        <title>Draft genome sequences of eight enterohepatic helicobacter species isolated from both laboratory and wild rodents.</title>
        <authorList>
            <person name="Sheh A."/>
            <person name="Shen Z."/>
            <person name="Fox J.G."/>
        </authorList>
    </citation>
    <scope>NUCLEOTIDE SEQUENCE [LARGE SCALE GENOMIC DNA]</scope>
    <source>
        <strain evidence="7 8">ST1</strain>
    </source>
</reference>
<keyword evidence="3" id="KW-0472">Membrane</keyword>
<keyword evidence="2" id="KW-0732">Signal</keyword>
<keyword evidence="9" id="KW-1185">Reference proteome</keyword>
<dbReference type="EMBL" id="UGJE01000002">
    <property type="protein sequence ID" value="STQ87119.1"/>
    <property type="molecule type" value="Genomic_DNA"/>
</dbReference>
<evidence type="ECO:0000256" key="4">
    <source>
        <dbReference type="RuleBase" id="RU004003"/>
    </source>
</evidence>
<organism evidence="6 9">
    <name type="scientific">Helicobacter muridarum</name>
    <dbReference type="NCBI Taxonomy" id="216"/>
    <lineage>
        <taxon>Bacteria</taxon>
        <taxon>Pseudomonadati</taxon>
        <taxon>Campylobacterota</taxon>
        <taxon>Epsilonproteobacteria</taxon>
        <taxon>Campylobacterales</taxon>
        <taxon>Helicobacteraceae</taxon>
        <taxon>Helicobacter</taxon>
    </lineage>
</organism>
<evidence type="ECO:0000313" key="9">
    <source>
        <dbReference type="Proteomes" id="UP000255139"/>
    </source>
</evidence>
<comment type="subcellular location">
    <subcellularLocation>
        <location evidence="1">Membrane</location>
    </subcellularLocation>
</comment>
<comment type="similarity">
    <text evidence="4">Belongs to the bacterial secretin family.</text>
</comment>
<evidence type="ECO:0000256" key="3">
    <source>
        <dbReference type="ARBA" id="ARBA00023136"/>
    </source>
</evidence>
<dbReference type="InterPro" id="IPR001775">
    <property type="entry name" value="GspD/PilQ"/>
</dbReference>
<evidence type="ECO:0000256" key="2">
    <source>
        <dbReference type="ARBA" id="ARBA00022729"/>
    </source>
</evidence>
<evidence type="ECO:0000313" key="8">
    <source>
        <dbReference type="Proteomes" id="UP000029922"/>
    </source>
</evidence>
<evidence type="ECO:0000259" key="5">
    <source>
        <dbReference type="Pfam" id="PF00263"/>
    </source>
</evidence>
<dbReference type="PRINTS" id="PR00811">
    <property type="entry name" value="BCTERIALGSPD"/>
</dbReference>